<accession>A0A9E7GAN3</accession>
<feature type="compositionally biased region" description="Acidic residues" evidence="1">
    <location>
        <begin position="1"/>
        <end position="12"/>
    </location>
</feature>
<reference evidence="2" key="1">
    <citation type="submission" date="2022-05" db="EMBL/GenBank/DDBJ databases">
        <title>The Musa troglodytarum L. genome provides insights into the mechanism of non-climacteric behaviour and enrichment of carotenoids.</title>
        <authorList>
            <person name="Wang J."/>
        </authorList>
    </citation>
    <scope>NUCLEOTIDE SEQUENCE</scope>
    <source>
        <tissue evidence="2">Leaf</tissue>
    </source>
</reference>
<keyword evidence="3" id="KW-1185">Reference proteome</keyword>
<feature type="compositionally biased region" description="Basic and acidic residues" evidence="1">
    <location>
        <begin position="13"/>
        <end position="32"/>
    </location>
</feature>
<name>A0A9E7GAN3_9LILI</name>
<evidence type="ECO:0000313" key="3">
    <source>
        <dbReference type="Proteomes" id="UP001055439"/>
    </source>
</evidence>
<organism evidence="2 3">
    <name type="scientific">Musa troglodytarum</name>
    <name type="common">fe'i banana</name>
    <dbReference type="NCBI Taxonomy" id="320322"/>
    <lineage>
        <taxon>Eukaryota</taxon>
        <taxon>Viridiplantae</taxon>
        <taxon>Streptophyta</taxon>
        <taxon>Embryophyta</taxon>
        <taxon>Tracheophyta</taxon>
        <taxon>Spermatophyta</taxon>
        <taxon>Magnoliopsida</taxon>
        <taxon>Liliopsida</taxon>
        <taxon>Zingiberales</taxon>
        <taxon>Musaceae</taxon>
        <taxon>Musa</taxon>
    </lineage>
</organism>
<dbReference type="Proteomes" id="UP001055439">
    <property type="component" value="Chromosome 6"/>
</dbReference>
<sequence length="189" mass="21775">MEDHSDEEENEVDDKSKYDDDEKVREQSDTKRNTPYHPISDDTVVYQTTDLENIQKKKEEEKALKGLRAKASQKGSFGGTDLKKEWKEITSMFHLYCVSYILSLGRSSVHCDDVLCSISYLNVVLSTVFVGWPSCGSSVFGESVLETVEWEDHFRVLTGCRKQMDPSANKEMPPNRKHQIFQHNMYLQP</sequence>
<proteinExistence type="predicted"/>
<dbReference type="AlphaFoldDB" id="A0A9E7GAN3"/>
<feature type="region of interest" description="Disordered" evidence="1">
    <location>
        <begin position="1"/>
        <end position="43"/>
    </location>
</feature>
<protein>
    <submittedName>
        <fullName evidence="2">Uncharacterized protein</fullName>
    </submittedName>
</protein>
<dbReference type="InterPro" id="IPR015157">
    <property type="entry name" value="TMA7"/>
</dbReference>
<dbReference type="Pfam" id="PF09072">
    <property type="entry name" value="TMA7"/>
    <property type="match status" value="1"/>
</dbReference>
<evidence type="ECO:0000256" key="1">
    <source>
        <dbReference type="SAM" id="MobiDB-lite"/>
    </source>
</evidence>
<gene>
    <name evidence="2" type="ORF">MUK42_05871</name>
</gene>
<evidence type="ECO:0000313" key="2">
    <source>
        <dbReference type="EMBL" id="URE08877.1"/>
    </source>
</evidence>
<dbReference type="EMBL" id="CP097508">
    <property type="protein sequence ID" value="URE08877.1"/>
    <property type="molecule type" value="Genomic_DNA"/>
</dbReference>